<comment type="subcellular location">
    <subcellularLocation>
        <location evidence="1">Membrane</location>
    </subcellularLocation>
</comment>
<dbReference type="GO" id="GO:0016020">
    <property type="term" value="C:membrane"/>
    <property type="evidence" value="ECO:0007669"/>
    <property type="project" value="UniProtKB-SubCell"/>
</dbReference>
<evidence type="ECO:0008006" key="8">
    <source>
        <dbReference type="Google" id="ProtNLM"/>
    </source>
</evidence>
<accession>A0A9W8A1V1</accession>
<comment type="similarity">
    <text evidence="2">Belongs to the TMEM14 family.</text>
</comment>
<gene>
    <name evidence="6" type="ORF">H4219_000767</name>
</gene>
<dbReference type="OrthoDB" id="5620at2759"/>
<evidence type="ECO:0000313" key="6">
    <source>
        <dbReference type="EMBL" id="KAJ1921169.1"/>
    </source>
</evidence>
<name>A0A9W8A1V1_9FUNG</name>
<keyword evidence="7" id="KW-1185">Reference proteome</keyword>
<evidence type="ECO:0000256" key="5">
    <source>
        <dbReference type="ARBA" id="ARBA00023136"/>
    </source>
</evidence>
<dbReference type="Gene3D" id="1.10.10.1740">
    <property type="entry name" value="Transmembrane protein 14-like"/>
    <property type="match status" value="1"/>
</dbReference>
<evidence type="ECO:0000256" key="3">
    <source>
        <dbReference type="ARBA" id="ARBA00022692"/>
    </source>
</evidence>
<reference evidence="6" key="1">
    <citation type="submission" date="2022-07" db="EMBL/GenBank/DDBJ databases">
        <title>Phylogenomic reconstructions and comparative analyses of Kickxellomycotina fungi.</title>
        <authorList>
            <person name="Reynolds N.K."/>
            <person name="Stajich J.E."/>
            <person name="Barry K."/>
            <person name="Grigoriev I.V."/>
            <person name="Crous P."/>
            <person name="Smith M.E."/>
        </authorList>
    </citation>
    <scope>NUCLEOTIDE SEQUENCE</scope>
    <source>
        <strain evidence="6">NBRC 100468</strain>
    </source>
</reference>
<protein>
    <recommendedName>
        <fullName evidence="8">Transmembrane protein 14C</fullName>
    </recommendedName>
</protein>
<keyword evidence="3" id="KW-0812">Transmembrane</keyword>
<sequence length="101" mass="10458">MADHTALTMAAVCVTGGIIGFAKGKSIPSLVAGVGIGAFHRIRNNLDYGVDMALGTSVLLTGAMGPRAIRKRAPVPITMAVLGMASGAYYAKKAYEERYGV</sequence>
<proteinExistence type="inferred from homology"/>
<dbReference type="InterPro" id="IPR005349">
    <property type="entry name" value="TMEM14"/>
</dbReference>
<evidence type="ECO:0000256" key="4">
    <source>
        <dbReference type="ARBA" id="ARBA00022989"/>
    </source>
</evidence>
<organism evidence="6 7">
    <name type="scientific">Mycoemilia scoparia</name>
    <dbReference type="NCBI Taxonomy" id="417184"/>
    <lineage>
        <taxon>Eukaryota</taxon>
        <taxon>Fungi</taxon>
        <taxon>Fungi incertae sedis</taxon>
        <taxon>Zoopagomycota</taxon>
        <taxon>Kickxellomycotina</taxon>
        <taxon>Kickxellomycetes</taxon>
        <taxon>Kickxellales</taxon>
        <taxon>Kickxellaceae</taxon>
        <taxon>Mycoemilia</taxon>
    </lineage>
</organism>
<dbReference type="Proteomes" id="UP001150538">
    <property type="component" value="Unassembled WGS sequence"/>
</dbReference>
<keyword evidence="5" id="KW-0472">Membrane</keyword>
<dbReference type="Pfam" id="PF03647">
    <property type="entry name" value="Tmemb_14"/>
    <property type="match status" value="1"/>
</dbReference>
<keyword evidence="4" id="KW-1133">Transmembrane helix</keyword>
<dbReference type="InterPro" id="IPR044890">
    <property type="entry name" value="TMEM14_sf"/>
</dbReference>
<dbReference type="AlphaFoldDB" id="A0A9W8A1V1"/>
<evidence type="ECO:0000313" key="7">
    <source>
        <dbReference type="Proteomes" id="UP001150538"/>
    </source>
</evidence>
<evidence type="ECO:0000256" key="2">
    <source>
        <dbReference type="ARBA" id="ARBA00007590"/>
    </source>
</evidence>
<comment type="caution">
    <text evidence="6">The sequence shown here is derived from an EMBL/GenBank/DDBJ whole genome shotgun (WGS) entry which is preliminary data.</text>
</comment>
<evidence type="ECO:0000256" key="1">
    <source>
        <dbReference type="ARBA" id="ARBA00004370"/>
    </source>
</evidence>
<dbReference type="EMBL" id="JANBPU010000006">
    <property type="protein sequence ID" value="KAJ1921169.1"/>
    <property type="molecule type" value="Genomic_DNA"/>
</dbReference>